<dbReference type="EMBL" id="KV454292">
    <property type="protein sequence ID" value="ODQ74388.1"/>
    <property type="molecule type" value="Genomic_DNA"/>
</dbReference>
<feature type="compositionally biased region" description="Low complexity" evidence="1">
    <location>
        <begin position="158"/>
        <end position="199"/>
    </location>
</feature>
<feature type="compositionally biased region" description="Low complexity" evidence="1">
    <location>
        <begin position="16"/>
        <end position="49"/>
    </location>
</feature>
<feature type="domain" description="BBC1/AIM3 cysteine proteinase-fold" evidence="2">
    <location>
        <begin position="578"/>
        <end position="749"/>
    </location>
</feature>
<evidence type="ECO:0000259" key="2">
    <source>
        <dbReference type="Pfam" id="PF25459"/>
    </source>
</evidence>
<dbReference type="OrthoDB" id="3357271at2759"/>
<dbReference type="STRING" id="675824.A0A1E3Q9Z4"/>
<dbReference type="Pfam" id="PF25459">
    <property type="entry name" value="AIM3_BBC1_C"/>
    <property type="match status" value="1"/>
</dbReference>
<dbReference type="Proteomes" id="UP000094385">
    <property type="component" value="Unassembled WGS sequence"/>
</dbReference>
<feature type="region of interest" description="Disordered" evidence="1">
    <location>
        <begin position="1"/>
        <end position="89"/>
    </location>
</feature>
<organism evidence="3 4">
    <name type="scientific">Lipomyces starkeyi NRRL Y-11557</name>
    <dbReference type="NCBI Taxonomy" id="675824"/>
    <lineage>
        <taxon>Eukaryota</taxon>
        <taxon>Fungi</taxon>
        <taxon>Dikarya</taxon>
        <taxon>Ascomycota</taxon>
        <taxon>Saccharomycotina</taxon>
        <taxon>Lipomycetes</taxon>
        <taxon>Lipomycetales</taxon>
        <taxon>Lipomycetaceae</taxon>
        <taxon>Lipomyces</taxon>
    </lineage>
</organism>
<feature type="compositionally biased region" description="Pro residues" evidence="1">
    <location>
        <begin position="346"/>
        <end position="357"/>
    </location>
</feature>
<feature type="compositionally biased region" description="Polar residues" evidence="1">
    <location>
        <begin position="437"/>
        <end position="464"/>
    </location>
</feature>
<feature type="compositionally biased region" description="Basic and acidic residues" evidence="1">
    <location>
        <begin position="103"/>
        <end position="112"/>
    </location>
</feature>
<feature type="compositionally biased region" description="Low complexity" evidence="1">
    <location>
        <begin position="302"/>
        <end position="327"/>
    </location>
</feature>
<reference evidence="3 4" key="1">
    <citation type="journal article" date="2016" name="Proc. Natl. Acad. Sci. U.S.A.">
        <title>Comparative genomics of biotechnologically important yeasts.</title>
        <authorList>
            <person name="Riley R."/>
            <person name="Haridas S."/>
            <person name="Wolfe K.H."/>
            <person name="Lopes M.R."/>
            <person name="Hittinger C.T."/>
            <person name="Goeker M."/>
            <person name="Salamov A.A."/>
            <person name="Wisecaver J.H."/>
            <person name="Long T.M."/>
            <person name="Calvey C.H."/>
            <person name="Aerts A.L."/>
            <person name="Barry K.W."/>
            <person name="Choi C."/>
            <person name="Clum A."/>
            <person name="Coughlan A.Y."/>
            <person name="Deshpande S."/>
            <person name="Douglass A.P."/>
            <person name="Hanson S.J."/>
            <person name="Klenk H.-P."/>
            <person name="LaButti K.M."/>
            <person name="Lapidus A."/>
            <person name="Lindquist E.A."/>
            <person name="Lipzen A.M."/>
            <person name="Meier-Kolthoff J.P."/>
            <person name="Ohm R.A."/>
            <person name="Otillar R.P."/>
            <person name="Pangilinan J.L."/>
            <person name="Peng Y."/>
            <person name="Rokas A."/>
            <person name="Rosa C.A."/>
            <person name="Scheuner C."/>
            <person name="Sibirny A.A."/>
            <person name="Slot J.C."/>
            <person name="Stielow J.B."/>
            <person name="Sun H."/>
            <person name="Kurtzman C.P."/>
            <person name="Blackwell M."/>
            <person name="Grigoriev I.V."/>
            <person name="Jeffries T.W."/>
        </authorList>
    </citation>
    <scope>NUCLEOTIDE SEQUENCE [LARGE SCALE GENOMIC DNA]</scope>
    <source>
        <strain evidence="3 4">NRRL Y-11557</strain>
    </source>
</reference>
<evidence type="ECO:0000256" key="1">
    <source>
        <dbReference type="SAM" id="MobiDB-lite"/>
    </source>
</evidence>
<dbReference type="PRINTS" id="PR01217">
    <property type="entry name" value="PRICHEXTENSN"/>
</dbReference>
<protein>
    <recommendedName>
        <fullName evidence="2">BBC1/AIM3 cysteine proteinase-fold domain-containing protein</fullName>
    </recommendedName>
</protein>
<dbReference type="Gene3D" id="3.90.1720.60">
    <property type="match status" value="1"/>
</dbReference>
<sequence>MGFADIVKNGWHPEKAAAGASSSSSSSGRSSSMVPKSFGLGKFSGSSTSPSNYEASARAPSKPVSELTDAKLFPPPPKHREFHPDAGSAAITPEYAYLYQPVLERKRQEDQHQQQQQQWRQTVQPGQTPQYQPQGQSLYQQPGNVPGQPAYQPPAPAQPAQSTYQQPVYQQSQQTYQSPPQQAFQSPSYPQPQQTYQPPGHLTPSAQSPPLPQRGTMPSLPPRNGSTPPFQQPAYQPPQQQQPVYQPPQQQPAYQPPRQQQPTYQPPQQQQPTYQPPQQQPAYQPPQQAPAYQSPQQPPAPAYQQPTVTPSYQSQPQTPSYQQPAQPFVRGHGYSQSVADGHSPSVSPPPISQPTPRYPNFASEISRARVGLSSTSPAPPGQRVPSGHRHTQSTSVVGKKAPPPLPKPKNPALRGSPASPVVGQSSLPGAFPENGHVESNMNNNTKTPSGRPTLSSRPSLNDSANVPAKPSGLISRPILTPKPPPAATPAVVHQQTQWAPPQVDLELDKKWYAMGNNPMKLLQLPAFLSGRTYASSIAIAGNTKTIMLSVRFPDLSRTKFRIEVDRYDDNNVSAQRVDFAPPGRPSASDLDAAATSFGENVAKFVEANVGRQIGDGECWTLAKESLKASGAMESCGFIHGVEIWTFNSTTGVRSGDEAMLRRGDILQFKSARFRSSGQSGRIVEEKYVGAPDHTAVIVAVHSVAPVVVTVLEQNVGGVRSVQQGSYVFGEMMDGSVVAYRPFWKEWAGELETSWP</sequence>
<dbReference type="InterPro" id="IPR057402">
    <property type="entry name" value="AIM3_BBC1_C"/>
</dbReference>
<accession>A0A1E3Q9Z4</accession>
<name>A0A1E3Q9Z4_LIPST</name>
<dbReference type="AlphaFoldDB" id="A0A1E3Q9Z4"/>
<feature type="compositionally biased region" description="Low complexity" evidence="1">
    <location>
        <begin position="251"/>
        <end position="273"/>
    </location>
</feature>
<feature type="region of interest" description="Disordered" evidence="1">
    <location>
        <begin position="102"/>
        <end position="488"/>
    </location>
</feature>
<gene>
    <name evidence="3" type="ORF">LIPSTDRAFT_69995</name>
</gene>
<proteinExistence type="predicted"/>
<evidence type="ECO:0000313" key="3">
    <source>
        <dbReference type="EMBL" id="ODQ74388.1"/>
    </source>
</evidence>
<feature type="compositionally biased region" description="Pro residues" evidence="1">
    <location>
        <begin position="274"/>
        <end position="288"/>
    </location>
</feature>
<feature type="compositionally biased region" description="Low complexity" evidence="1">
    <location>
        <begin position="228"/>
        <end position="244"/>
    </location>
</feature>
<feature type="compositionally biased region" description="Low complexity" evidence="1">
    <location>
        <begin position="113"/>
        <end position="143"/>
    </location>
</feature>
<evidence type="ECO:0000313" key="4">
    <source>
        <dbReference type="Proteomes" id="UP000094385"/>
    </source>
</evidence>
<keyword evidence="4" id="KW-1185">Reference proteome</keyword>